<reference evidence="3" key="1">
    <citation type="journal article" date="2013" name="Nat. Genet.">
        <title>The duck genome and transcriptome provide insight into an avian influenza virus reservoir species.</title>
        <authorList>
            <person name="Huang Y."/>
            <person name="Li Y."/>
            <person name="Burt D.W."/>
            <person name="Chen H."/>
            <person name="Zhang Y."/>
            <person name="Qian W."/>
            <person name="Kim H."/>
            <person name="Gan S."/>
            <person name="Zhao Y."/>
            <person name="Li J."/>
            <person name="Yi K."/>
            <person name="Feng H."/>
            <person name="Zhu P."/>
            <person name="Li B."/>
            <person name="Liu Q."/>
            <person name="Fairley S."/>
            <person name="Magor K.E."/>
            <person name="Du Z."/>
            <person name="Hu X."/>
            <person name="Goodman L."/>
            <person name="Tafer H."/>
            <person name="Vignal A."/>
            <person name="Lee T."/>
            <person name="Kim K.W."/>
            <person name="Sheng Z."/>
            <person name="An Y."/>
            <person name="Searle S."/>
            <person name="Herrero J."/>
            <person name="Groenen M.A."/>
            <person name="Crooijmans R.P."/>
            <person name="Faraut T."/>
            <person name="Cai Q."/>
            <person name="Webster R.G."/>
            <person name="Aldridge J.R."/>
            <person name="Warren W.C."/>
            <person name="Bartschat S."/>
            <person name="Kehr S."/>
            <person name="Marz M."/>
            <person name="Stadler P.F."/>
            <person name="Smith J."/>
            <person name="Kraus R.H."/>
            <person name="Zhao Y."/>
            <person name="Ren L."/>
            <person name="Fei J."/>
            <person name="Morisson M."/>
            <person name="Kaiser P."/>
            <person name="Griffin D.K."/>
            <person name="Rao M."/>
            <person name="Pitel F."/>
            <person name="Wang J."/>
            <person name="Li N."/>
        </authorList>
    </citation>
    <scope>NUCLEOTIDE SEQUENCE [LARGE SCALE GENOMIC DNA]</scope>
</reference>
<feature type="compositionally biased region" description="Basic and acidic residues" evidence="1">
    <location>
        <begin position="491"/>
        <end position="504"/>
    </location>
</feature>
<name>R0KJK3_ANAPL</name>
<gene>
    <name evidence="2" type="ORF">Anapl_17193</name>
</gene>
<dbReference type="EMBL" id="KB746876">
    <property type="protein sequence ID" value="EOA93323.1"/>
    <property type="molecule type" value="Genomic_DNA"/>
</dbReference>
<organism evidence="2 3">
    <name type="scientific">Anas platyrhynchos</name>
    <name type="common">Mallard</name>
    <name type="synonym">Anas boschas</name>
    <dbReference type="NCBI Taxonomy" id="8839"/>
    <lineage>
        <taxon>Eukaryota</taxon>
        <taxon>Metazoa</taxon>
        <taxon>Chordata</taxon>
        <taxon>Craniata</taxon>
        <taxon>Vertebrata</taxon>
        <taxon>Euteleostomi</taxon>
        <taxon>Archelosauria</taxon>
        <taxon>Archosauria</taxon>
        <taxon>Dinosauria</taxon>
        <taxon>Saurischia</taxon>
        <taxon>Theropoda</taxon>
        <taxon>Coelurosauria</taxon>
        <taxon>Aves</taxon>
        <taxon>Neognathae</taxon>
        <taxon>Galloanserae</taxon>
        <taxon>Anseriformes</taxon>
        <taxon>Anatidae</taxon>
        <taxon>Anatinae</taxon>
        <taxon>Anas</taxon>
    </lineage>
</organism>
<dbReference type="AlphaFoldDB" id="R0KJK3"/>
<evidence type="ECO:0000256" key="1">
    <source>
        <dbReference type="SAM" id="MobiDB-lite"/>
    </source>
</evidence>
<keyword evidence="3" id="KW-1185">Reference proteome</keyword>
<feature type="compositionally biased region" description="Basic residues" evidence="1">
    <location>
        <begin position="137"/>
        <end position="156"/>
    </location>
</feature>
<dbReference type="Proteomes" id="UP000296049">
    <property type="component" value="Unassembled WGS sequence"/>
</dbReference>
<feature type="region of interest" description="Disordered" evidence="1">
    <location>
        <begin position="42"/>
        <end position="182"/>
    </location>
</feature>
<protein>
    <submittedName>
        <fullName evidence="2">Uncharacterized protein</fullName>
    </submittedName>
</protein>
<evidence type="ECO:0000313" key="2">
    <source>
        <dbReference type="EMBL" id="EOA93323.1"/>
    </source>
</evidence>
<feature type="region of interest" description="Disordered" evidence="1">
    <location>
        <begin position="476"/>
        <end position="504"/>
    </location>
</feature>
<accession>R0KJK3</accession>
<proteinExistence type="predicted"/>
<evidence type="ECO:0000313" key="3">
    <source>
        <dbReference type="Proteomes" id="UP000296049"/>
    </source>
</evidence>
<sequence length="504" mass="54231">MRQNYTDLAASEKVGFNLILLGAAAGDRSPLRVFLPGAQEMPEAEATTSGSPPAARAPLVEPPAPGKNFPGKTSPWAQPHKLPPGRFHLSRQHGEHRGQSRSFLHRGTNQEHKKRIKRLKAEPGAGPRTAPTEAAHLLRRRTARPRHRERKKHHRAERNAPSPLEAAGTGRINGAAPGSAARTEGAAPNLLVRACFGVQRSLSGSWKHAGSLGARREHKSSGKEGALRGFIYRARTHSSTRHPRGFWKPAFDPGTATLLGWGGAGAKSAATVLVPGGANGVKAAESSAGPRGLPAAGGGFGHAEEVRVRLTCARCALAAHNPLGRIWTPPAPPQARQQHEPTWKGFGAVRPLAPDPLGLQVVKKYYAQLGLLCKLRGEILRYSCVEEFHAGKGGANNEANNDQRLKNAGKEADGTRDGQRMGHGFIKFGGTSAGSEGRAWGQGATVGISPPPRLARGHGGRQYNARRGFELRIQTRHTPAHRQQEQKPWPHKPEWRAREMKSLA</sequence>